<dbReference type="AlphaFoldDB" id="A0A918IFM1"/>
<proteinExistence type="predicted"/>
<reference evidence="1" key="2">
    <citation type="submission" date="2020-09" db="EMBL/GenBank/DDBJ databases">
        <authorList>
            <person name="Sun Q."/>
            <person name="Ohkuma M."/>
        </authorList>
    </citation>
    <scope>NUCLEOTIDE SEQUENCE</scope>
    <source>
        <strain evidence="1">JCM 4369</strain>
    </source>
</reference>
<sequence>MTSGRSDCSAAALPGPADVIPPTATLTCLAHAIDLEVPTIRTNSRMRLALSTFVGSGGHNVAWGLTSP</sequence>
<dbReference type="Proteomes" id="UP000618795">
    <property type="component" value="Unassembled WGS sequence"/>
</dbReference>
<comment type="caution">
    <text evidence="1">The sequence shown here is derived from an EMBL/GenBank/DDBJ whole genome shotgun (WGS) entry which is preliminary data.</text>
</comment>
<dbReference type="EMBL" id="BMTD01000013">
    <property type="protein sequence ID" value="GGV09093.1"/>
    <property type="molecule type" value="Genomic_DNA"/>
</dbReference>
<keyword evidence="2" id="KW-1185">Reference proteome</keyword>
<evidence type="ECO:0000313" key="1">
    <source>
        <dbReference type="EMBL" id="GGV09093.1"/>
    </source>
</evidence>
<gene>
    <name evidence="1" type="ORF">GCM10010260_54030</name>
</gene>
<evidence type="ECO:0000313" key="2">
    <source>
        <dbReference type="Proteomes" id="UP000618795"/>
    </source>
</evidence>
<reference evidence="1" key="1">
    <citation type="journal article" date="2014" name="Int. J. Syst. Evol. Microbiol.">
        <title>Complete genome sequence of Corynebacterium casei LMG S-19264T (=DSM 44701T), isolated from a smear-ripened cheese.</title>
        <authorList>
            <consortium name="US DOE Joint Genome Institute (JGI-PGF)"/>
            <person name="Walter F."/>
            <person name="Albersmeier A."/>
            <person name="Kalinowski J."/>
            <person name="Ruckert C."/>
        </authorList>
    </citation>
    <scope>NUCLEOTIDE SEQUENCE</scope>
    <source>
        <strain evidence="1">JCM 4369</strain>
    </source>
</reference>
<organism evidence="1 2">
    <name type="scientific">Streptomyces filipinensis</name>
    <dbReference type="NCBI Taxonomy" id="66887"/>
    <lineage>
        <taxon>Bacteria</taxon>
        <taxon>Bacillati</taxon>
        <taxon>Actinomycetota</taxon>
        <taxon>Actinomycetes</taxon>
        <taxon>Kitasatosporales</taxon>
        <taxon>Streptomycetaceae</taxon>
        <taxon>Streptomyces</taxon>
    </lineage>
</organism>
<accession>A0A918IFM1</accession>
<name>A0A918IFM1_9ACTN</name>
<protein>
    <submittedName>
        <fullName evidence="1">Uncharacterized protein</fullName>
    </submittedName>
</protein>